<keyword evidence="3" id="KW-1185">Reference proteome</keyword>
<dbReference type="PANTHER" id="PTHR43130">
    <property type="entry name" value="ARAC-FAMILY TRANSCRIPTIONAL REGULATOR"/>
    <property type="match status" value="1"/>
</dbReference>
<gene>
    <name evidence="2" type="ORF">E4O86_04275</name>
</gene>
<accession>A0A964WSL3</accession>
<feature type="domain" description="DJ-1/PfpI" evidence="1">
    <location>
        <begin position="65"/>
        <end position="226"/>
    </location>
</feature>
<organism evidence="2 3">
    <name type="scientific">Propylenella binzhouense</name>
    <dbReference type="NCBI Taxonomy" id="2555902"/>
    <lineage>
        <taxon>Bacteria</taxon>
        <taxon>Pseudomonadati</taxon>
        <taxon>Pseudomonadota</taxon>
        <taxon>Alphaproteobacteria</taxon>
        <taxon>Hyphomicrobiales</taxon>
        <taxon>Propylenellaceae</taxon>
        <taxon>Propylenella</taxon>
    </lineage>
</organism>
<dbReference type="PANTHER" id="PTHR43130:SF3">
    <property type="entry name" value="HTH-TYPE TRANSCRIPTIONAL REGULATOR RV1931C"/>
    <property type="match status" value="1"/>
</dbReference>
<name>A0A964WSL3_9HYPH</name>
<dbReference type="InterPro" id="IPR029062">
    <property type="entry name" value="Class_I_gatase-like"/>
</dbReference>
<dbReference type="Pfam" id="PF01965">
    <property type="entry name" value="DJ-1_PfpI"/>
    <property type="match status" value="1"/>
</dbReference>
<comment type="caution">
    <text evidence="2">The sequence shown here is derived from an EMBL/GenBank/DDBJ whole genome shotgun (WGS) entry which is preliminary data.</text>
</comment>
<dbReference type="SUPFAM" id="SSF52317">
    <property type="entry name" value="Class I glutamine amidotransferase-like"/>
    <property type="match status" value="1"/>
</dbReference>
<dbReference type="Proteomes" id="UP000773614">
    <property type="component" value="Unassembled WGS sequence"/>
</dbReference>
<dbReference type="EMBL" id="SPKJ01000007">
    <property type="protein sequence ID" value="MYZ46925.1"/>
    <property type="molecule type" value="Genomic_DNA"/>
</dbReference>
<evidence type="ECO:0000313" key="3">
    <source>
        <dbReference type="Proteomes" id="UP000773614"/>
    </source>
</evidence>
<dbReference type="InterPro" id="IPR002818">
    <property type="entry name" value="DJ-1/PfpI"/>
</dbReference>
<evidence type="ECO:0000259" key="1">
    <source>
        <dbReference type="Pfam" id="PF01965"/>
    </source>
</evidence>
<dbReference type="InterPro" id="IPR052158">
    <property type="entry name" value="INH-QAR"/>
</dbReference>
<dbReference type="RefSeq" id="WP_161139260.1">
    <property type="nucleotide sequence ID" value="NZ_SPKJ01000007.1"/>
</dbReference>
<reference evidence="2" key="1">
    <citation type="submission" date="2019-03" db="EMBL/GenBank/DDBJ databases">
        <title>Afifella sp. nov., isolated from activated sludge.</title>
        <authorList>
            <person name="Li Q."/>
            <person name="Liu Y."/>
        </authorList>
    </citation>
    <scope>NUCLEOTIDE SEQUENCE</scope>
    <source>
        <strain evidence="2">L72</strain>
    </source>
</reference>
<dbReference type="AlphaFoldDB" id="A0A964WSL3"/>
<dbReference type="Gene3D" id="3.40.50.880">
    <property type="match status" value="1"/>
</dbReference>
<sequence length="395" mass="41960">MSLRYLIWGGLALASLLPAGFGGWLFSLPAATPAAEAPPVPPEEARAMLASLRPTKRERPLIAIIGINDATETTDYLVPAGILRRADVAEIVMLATDPGPVQLFPALRVESDATIVAFDAAHPEGADYVIVPAMSRDDDPAALAWIRGQAEKGAKIIGICAGAKVVAAAGLLDGRRATTHWYYLGAMLKRSPTIAYVADRRMVSDGDVTTTTGISASMPMMLTLIEAIAGRAKAESVAHDLGLGEWDARHASAAFRLTRPFATIVLANRMAFWNREELGVRLAPGMDEVSLAFVADAWSRTYRSAAFTFAASTAATVTANGVRVLPDRNMAELAEDRRASTFPGRRPADALDDALRAIAARYGDGTSHIVAMQLEYPRPGQGKAMRAAAPETAAP</sequence>
<dbReference type="OrthoDB" id="9793422at2"/>
<protein>
    <submittedName>
        <fullName evidence="2">Transcriptional regulator</fullName>
    </submittedName>
</protein>
<evidence type="ECO:0000313" key="2">
    <source>
        <dbReference type="EMBL" id="MYZ46925.1"/>
    </source>
</evidence>
<proteinExistence type="predicted"/>